<dbReference type="GO" id="GO:0016787">
    <property type="term" value="F:hydrolase activity"/>
    <property type="evidence" value="ECO:0007669"/>
    <property type="project" value="UniProtKB-KW"/>
</dbReference>
<dbReference type="CDD" id="cd01837">
    <property type="entry name" value="SGNH_plant_lipase_like"/>
    <property type="match status" value="1"/>
</dbReference>
<keyword evidence="6" id="KW-0472">Membrane</keyword>
<name>A0ABD2TPF0_9SOLN</name>
<evidence type="ECO:0008006" key="9">
    <source>
        <dbReference type="Google" id="ProtNLM"/>
    </source>
</evidence>
<dbReference type="GO" id="GO:0016042">
    <property type="term" value="P:lipid catabolic process"/>
    <property type="evidence" value="ECO:0007669"/>
    <property type="project" value="UniProtKB-KW"/>
</dbReference>
<dbReference type="Proteomes" id="UP001627284">
    <property type="component" value="Unassembled WGS sequence"/>
</dbReference>
<comment type="caution">
    <text evidence="7">The sequence shown here is derived from an EMBL/GenBank/DDBJ whole genome shotgun (WGS) entry which is preliminary data.</text>
</comment>
<dbReference type="InterPro" id="IPR035669">
    <property type="entry name" value="SGNH_plant_lipase-like"/>
</dbReference>
<dbReference type="Gene3D" id="3.40.50.1110">
    <property type="entry name" value="SGNH hydrolase"/>
    <property type="match status" value="1"/>
</dbReference>
<gene>
    <name evidence="7" type="ORF">AABB24_015331</name>
</gene>
<evidence type="ECO:0000256" key="4">
    <source>
        <dbReference type="ARBA" id="ARBA00023098"/>
    </source>
</evidence>
<comment type="similarity">
    <text evidence="1">Belongs to the 'GDSL' lipolytic enzyme family.</text>
</comment>
<reference evidence="7 8" key="1">
    <citation type="submission" date="2024-05" db="EMBL/GenBank/DDBJ databases">
        <title>De novo assembly of an allotetraploid wild potato.</title>
        <authorList>
            <person name="Hosaka A.J."/>
        </authorList>
    </citation>
    <scope>NUCLEOTIDE SEQUENCE [LARGE SCALE GENOMIC DNA]</scope>
    <source>
        <tissue evidence="7">Young leaves</tissue>
    </source>
</reference>
<dbReference type="SUPFAM" id="SSF52266">
    <property type="entry name" value="SGNH hydrolase"/>
    <property type="match status" value="1"/>
</dbReference>
<proteinExistence type="inferred from homology"/>
<protein>
    <recommendedName>
        <fullName evidence="9">GDSL esterase/lipase</fullName>
    </recommendedName>
</protein>
<feature type="compositionally biased region" description="Basic residues" evidence="5">
    <location>
        <begin position="48"/>
        <end position="60"/>
    </location>
</feature>
<dbReference type="PANTHER" id="PTHR46020">
    <property type="entry name" value="OSJNBB0059K02.9 PROTEIN"/>
    <property type="match status" value="1"/>
</dbReference>
<keyword evidence="4" id="KW-0443">Lipid metabolism</keyword>
<organism evidence="7 8">
    <name type="scientific">Solanum stoloniferum</name>
    <dbReference type="NCBI Taxonomy" id="62892"/>
    <lineage>
        <taxon>Eukaryota</taxon>
        <taxon>Viridiplantae</taxon>
        <taxon>Streptophyta</taxon>
        <taxon>Embryophyta</taxon>
        <taxon>Tracheophyta</taxon>
        <taxon>Spermatophyta</taxon>
        <taxon>Magnoliopsida</taxon>
        <taxon>eudicotyledons</taxon>
        <taxon>Gunneridae</taxon>
        <taxon>Pentapetalae</taxon>
        <taxon>asterids</taxon>
        <taxon>lamiids</taxon>
        <taxon>Solanales</taxon>
        <taxon>Solanaceae</taxon>
        <taxon>Solanoideae</taxon>
        <taxon>Solaneae</taxon>
        <taxon>Solanum</taxon>
    </lineage>
</organism>
<evidence type="ECO:0000256" key="6">
    <source>
        <dbReference type="SAM" id="Phobius"/>
    </source>
</evidence>
<evidence type="ECO:0000256" key="5">
    <source>
        <dbReference type="SAM" id="MobiDB-lite"/>
    </source>
</evidence>
<evidence type="ECO:0000256" key="3">
    <source>
        <dbReference type="ARBA" id="ARBA00022963"/>
    </source>
</evidence>
<evidence type="ECO:0000256" key="2">
    <source>
        <dbReference type="ARBA" id="ARBA00022801"/>
    </source>
</evidence>
<dbReference type="PANTHER" id="PTHR46020:SF32">
    <property type="entry name" value="GDSL ESTERASE_LIPASE"/>
    <property type="match status" value="1"/>
</dbReference>
<dbReference type="EMBL" id="JBJKTR010000009">
    <property type="protein sequence ID" value="KAL3358131.1"/>
    <property type="molecule type" value="Genomic_DNA"/>
</dbReference>
<evidence type="ECO:0000313" key="8">
    <source>
        <dbReference type="Proteomes" id="UP001627284"/>
    </source>
</evidence>
<dbReference type="Pfam" id="PF00657">
    <property type="entry name" value="Lipase_GDSL"/>
    <property type="match status" value="1"/>
</dbReference>
<sequence length="396" mass="44626">LTISSFSPFSSVYSNKISMKISNFFIFSFFLITGFLWGIRVEGLRRHHHHHHHHHHRHQNNHNNPKSYKNDQKDHQFYNFKPTKMFVFGDSYVDTGNNRKSMANSWKQPYGLTFPGKPSGRFSDGRVLTDYLAKFLGLKSPVPYRWMKYATNRLRNGINFAYGGTGVFNTTVPEPNMTTQIDFFQKLMAESVYTRADIEQYSLFLLSLAGNDYGAYLANGGTVQDIPAFITSVVNQLVVNMKRVNKLGAKKIAVTALEPLGCLPQSTILNSFQQCNATENIAVDLHNSLLQQAVAKLNNETMGSTFVILDLFSSFNSVLASKGVQGSTRFETPLKPCCLGISNKYSCGSMNVKGEKMYTVCNDPKSAFFWDTVHPTEAGWHAVYTNLKSTLTQKIL</sequence>
<feature type="transmembrane region" description="Helical" evidence="6">
    <location>
        <begin position="21"/>
        <end position="39"/>
    </location>
</feature>
<keyword evidence="8" id="KW-1185">Reference proteome</keyword>
<feature type="region of interest" description="Disordered" evidence="5">
    <location>
        <begin position="48"/>
        <end position="73"/>
    </location>
</feature>
<feature type="non-terminal residue" evidence="7">
    <location>
        <position position="1"/>
    </location>
</feature>
<keyword evidence="6" id="KW-1133">Transmembrane helix</keyword>
<evidence type="ECO:0000313" key="7">
    <source>
        <dbReference type="EMBL" id="KAL3358131.1"/>
    </source>
</evidence>
<keyword evidence="6" id="KW-0812">Transmembrane</keyword>
<keyword evidence="2" id="KW-0378">Hydrolase</keyword>
<dbReference type="InterPro" id="IPR001087">
    <property type="entry name" value="GDSL"/>
</dbReference>
<evidence type="ECO:0000256" key="1">
    <source>
        <dbReference type="ARBA" id="ARBA00008668"/>
    </source>
</evidence>
<dbReference type="AlphaFoldDB" id="A0ABD2TPF0"/>
<keyword evidence="3" id="KW-0442">Lipid degradation</keyword>
<dbReference type="InterPro" id="IPR036514">
    <property type="entry name" value="SGNH_hydro_sf"/>
</dbReference>
<accession>A0ABD2TPF0</accession>